<sequence>MKKNVLSASDIASELSGMIQALEANGNENPDLIAELKHILGAVVTW</sequence>
<accession>A0A089NMV3</accession>
<dbReference type="AlphaFoldDB" id="A0A089NMV3"/>
<evidence type="ECO:0000313" key="1">
    <source>
        <dbReference type="EMBL" id="AIQ88717.1"/>
    </source>
</evidence>
<organism evidence="1 2">
    <name type="scientific">Methylobacterium oryzae CBMB20</name>
    <dbReference type="NCBI Taxonomy" id="693986"/>
    <lineage>
        <taxon>Bacteria</taxon>
        <taxon>Pseudomonadati</taxon>
        <taxon>Pseudomonadota</taxon>
        <taxon>Alphaproteobacteria</taxon>
        <taxon>Hyphomicrobiales</taxon>
        <taxon>Methylobacteriaceae</taxon>
        <taxon>Methylobacterium</taxon>
    </lineage>
</organism>
<dbReference type="Proteomes" id="UP000029492">
    <property type="component" value="Chromosome"/>
</dbReference>
<dbReference type="EMBL" id="CP003811">
    <property type="protein sequence ID" value="AIQ88717.1"/>
    <property type="molecule type" value="Genomic_DNA"/>
</dbReference>
<gene>
    <name evidence="1" type="ORF">MOC_0962</name>
</gene>
<dbReference type="KEGG" id="mor:MOC_0962"/>
<evidence type="ECO:0000313" key="2">
    <source>
        <dbReference type="Proteomes" id="UP000029492"/>
    </source>
</evidence>
<keyword evidence="2" id="KW-1185">Reference proteome</keyword>
<dbReference type="HOGENOM" id="CLU_3185720_0_0_5"/>
<reference evidence="1 2" key="1">
    <citation type="journal article" date="2014" name="PLoS ONE">
        <title>Genome Information of Methylobacterium oryzae, a Plant-Probiotic Methylotroph in the Phyllosphere.</title>
        <authorList>
            <person name="Kwak M.J."/>
            <person name="Jeong H."/>
            <person name="Madhaiyan M."/>
            <person name="Lee Y."/>
            <person name="Sa T.M."/>
            <person name="Oh T.K."/>
            <person name="Kim J.F."/>
        </authorList>
    </citation>
    <scope>NUCLEOTIDE SEQUENCE [LARGE SCALE GENOMIC DNA]</scope>
    <source>
        <strain evidence="1 2">CBMB20</strain>
    </source>
</reference>
<protein>
    <submittedName>
        <fullName evidence="1">Protein of unassigned function</fullName>
    </submittedName>
</protein>
<dbReference type="RefSeq" id="WP_158498439.1">
    <property type="nucleotide sequence ID" value="NZ_CP003811.1"/>
</dbReference>
<name>A0A089NMV3_9HYPH</name>
<proteinExistence type="predicted"/>